<dbReference type="EMBL" id="QFWQ01000006">
    <property type="protein sequence ID" value="RCS29680.1"/>
    <property type="molecule type" value="Genomic_DNA"/>
</dbReference>
<dbReference type="GO" id="GO:0008270">
    <property type="term" value="F:zinc ion binding"/>
    <property type="evidence" value="ECO:0007669"/>
    <property type="project" value="UniProtKB-UniRule"/>
</dbReference>
<comment type="catalytic activity">
    <reaction evidence="1 9">
        <text>D-alanyl-D-alanine + H2O = 2 D-alanine</text>
        <dbReference type="Rhea" id="RHEA:20661"/>
        <dbReference type="ChEBI" id="CHEBI:15377"/>
        <dbReference type="ChEBI" id="CHEBI:57416"/>
        <dbReference type="ChEBI" id="CHEBI:57822"/>
        <dbReference type="EC" id="3.4.13.22"/>
    </reaction>
</comment>
<evidence type="ECO:0000256" key="7">
    <source>
        <dbReference type="ARBA" id="ARBA00023049"/>
    </source>
</evidence>
<keyword evidence="6 9" id="KW-0224">Dipeptidase</keyword>
<dbReference type="InterPro" id="IPR000755">
    <property type="entry name" value="A_A_dipeptidase"/>
</dbReference>
<dbReference type="CDD" id="cd14817">
    <property type="entry name" value="D-Ala-D-Ala_dipeptidase_VanX"/>
    <property type="match status" value="1"/>
</dbReference>
<dbReference type="Pfam" id="PF01427">
    <property type="entry name" value="Peptidase_M15"/>
    <property type="match status" value="1"/>
</dbReference>
<feature type="site" description="Transition state stabilizer" evidence="9">
    <location>
        <position position="138"/>
    </location>
</feature>
<keyword evidence="4 9" id="KW-0378">Hydrolase</keyword>
<dbReference type="AlphaFoldDB" id="A0A368KCL3"/>
<accession>A0A368KCL3</accession>
<feature type="binding site" evidence="9">
    <location>
        <position position="182"/>
    </location>
    <ligand>
        <name>Zn(2+)</name>
        <dbReference type="ChEBI" id="CHEBI:29105"/>
        <note>catalytic</note>
    </ligand>
</feature>
<dbReference type="InterPro" id="IPR009045">
    <property type="entry name" value="Zn_M74/Hedgehog-like"/>
</dbReference>
<name>A0A368KCL3_9GAMM</name>
<dbReference type="PANTHER" id="PTHR43126:SF1">
    <property type="entry name" value="D-ALANYL-D-ALANINE DIPEPTIDASE"/>
    <property type="match status" value="1"/>
</dbReference>
<evidence type="ECO:0000256" key="6">
    <source>
        <dbReference type="ARBA" id="ARBA00022997"/>
    </source>
</evidence>
<dbReference type="SUPFAM" id="SSF55166">
    <property type="entry name" value="Hedgehog/DD-peptidase"/>
    <property type="match status" value="1"/>
</dbReference>
<evidence type="ECO:0000256" key="8">
    <source>
        <dbReference type="ARBA" id="ARBA00023316"/>
    </source>
</evidence>
<evidence type="ECO:0000313" key="11">
    <source>
        <dbReference type="Proteomes" id="UP000252387"/>
    </source>
</evidence>
<dbReference type="EC" id="3.4.13.22" evidence="9"/>
<gene>
    <name evidence="9" type="primary">ddpX</name>
    <name evidence="10" type="ORF">DEO45_11040</name>
</gene>
<protein>
    <recommendedName>
        <fullName evidence="9">D-alanyl-D-alanine dipeptidase</fullName>
        <shortName evidence="9">D-Ala-D-Ala dipeptidase</shortName>
        <ecNumber evidence="9">3.4.13.22</ecNumber>
    </recommendedName>
</protein>
<evidence type="ECO:0000256" key="5">
    <source>
        <dbReference type="ARBA" id="ARBA00022833"/>
    </source>
</evidence>
<proteinExistence type="inferred from homology"/>
<keyword evidence="5 9" id="KW-0862">Zinc</keyword>
<evidence type="ECO:0000256" key="3">
    <source>
        <dbReference type="ARBA" id="ARBA00022723"/>
    </source>
</evidence>
<sequence>MTNPSSMTTGRSALAGDALSLGLQSRSIARKRAPAKAAHLIVFALLVALGGAARADQPPALSPATTAAAANLVDIRTLVPDIAEDIKYAGHDNFVGAPVDGYLAPKCLLLRPVAEALARVERELRTRQLRLKIWDCYRPARAVAHFVRWAHDLTDQRTKPQHYPTLDKSKLLGDYIAPVSGHSRGATADLTLQRCAADGTRCAPLDMGTDFDFFDVRAHTDAPGITAAQHANRLLLRDAMAREGFRNYPMEWWHYTFTPEPTPHTLYDVPVQ</sequence>
<dbReference type="RefSeq" id="WP_114343488.1">
    <property type="nucleotide sequence ID" value="NZ_QFWQ01000006.1"/>
</dbReference>
<comment type="function">
    <text evidence="9">Catalyzes hydrolysis of the D-alanyl-D-alanine dipeptide.</text>
</comment>
<feature type="binding site" evidence="9">
    <location>
        <position position="189"/>
    </location>
    <ligand>
        <name>Zn(2+)</name>
        <dbReference type="ChEBI" id="CHEBI:29105"/>
        <note>catalytic</note>
    </ligand>
</feature>
<dbReference type="GO" id="GO:0006508">
    <property type="term" value="P:proteolysis"/>
    <property type="evidence" value="ECO:0007669"/>
    <property type="project" value="UniProtKB-KW"/>
</dbReference>
<dbReference type="Proteomes" id="UP000252387">
    <property type="component" value="Unassembled WGS sequence"/>
</dbReference>
<organism evidence="10 11">
    <name type="scientific">Rhodanobacter denitrificans</name>
    <dbReference type="NCBI Taxonomy" id="666685"/>
    <lineage>
        <taxon>Bacteria</taxon>
        <taxon>Pseudomonadati</taxon>
        <taxon>Pseudomonadota</taxon>
        <taxon>Gammaproteobacteria</taxon>
        <taxon>Lysobacterales</taxon>
        <taxon>Rhodanobacteraceae</taxon>
        <taxon>Rhodanobacter</taxon>
    </lineage>
</organism>
<comment type="similarity">
    <text evidence="9">Belongs to the peptidase M15D family.</text>
</comment>
<dbReference type="GO" id="GO:0160237">
    <property type="term" value="F:D-Ala-D-Ala dipeptidase activity"/>
    <property type="evidence" value="ECO:0007669"/>
    <property type="project" value="UniProtKB-EC"/>
</dbReference>
<keyword evidence="8" id="KW-0961">Cell wall biogenesis/degradation</keyword>
<evidence type="ECO:0000256" key="9">
    <source>
        <dbReference type="HAMAP-Rule" id="MF_01924"/>
    </source>
</evidence>
<keyword evidence="11" id="KW-1185">Reference proteome</keyword>
<dbReference type="HAMAP" id="MF_01924">
    <property type="entry name" value="A_A_dipeptidase"/>
    <property type="match status" value="1"/>
</dbReference>
<dbReference type="GO" id="GO:0071555">
    <property type="term" value="P:cell wall organization"/>
    <property type="evidence" value="ECO:0007669"/>
    <property type="project" value="UniProtKB-KW"/>
</dbReference>
<feature type="binding site" evidence="9">
    <location>
        <position position="254"/>
    </location>
    <ligand>
        <name>Zn(2+)</name>
        <dbReference type="ChEBI" id="CHEBI:29105"/>
        <note>catalytic</note>
    </ligand>
</feature>
<dbReference type="Gene3D" id="3.30.1380.10">
    <property type="match status" value="1"/>
</dbReference>
<comment type="cofactor">
    <cofactor evidence="9">
        <name>Zn(2+)</name>
        <dbReference type="ChEBI" id="CHEBI:29105"/>
    </cofactor>
    <text evidence="9">Binds 1 zinc ion per subunit.</text>
</comment>
<dbReference type="GO" id="GO:0008237">
    <property type="term" value="F:metallopeptidase activity"/>
    <property type="evidence" value="ECO:0007669"/>
    <property type="project" value="UniProtKB-KW"/>
</dbReference>
<evidence type="ECO:0000256" key="4">
    <source>
        <dbReference type="ARBA" id="ARBA00022801"/>
    </source>
</evidence>
<feature type="active site" description="Proton donor/acceptor" evidence="9">
    <location>
        <position position="251"/>
    </location>
</feature>
<dbReference type="OrthoDB" id="9801430at2"/>
<keyword evidence="2 9" id="KW-0645">Protease</keyword>
<dbReference type="PANTHER" id="PTHR43126">
    <property type="entry name" value="D-ALANYL-D-ALANINE DIPEPTIDASE"/>
    <property type="match status" value="1"/>
</dbReference>
<keyword evidence="3 9" id="KW-0479">Metal-binding</keyword>
<keyword evidence="7 9" id="KW-0482">Metalloprotease</keyword>
<comment type="caution">
    <text evidence="10">The sequence shown here is derived from an EMBL/GenBank/DDBJ whole genome shotgun (WGS) entry which is preliminary data.</text>
</comment>
<reference evidence="10 11" key="1">
    <citation type="submission" date="2018-05" db="EMBL/GenBank/DDBJ databases">
        <title>Draft genome sequence of Rhodanobacter denitrificans Yn1 isolated from gold copper mine.</title>
        <authorList>
            <person name="Yang N."/>
            <person name="Mazhar H.S."/>
            <person name="Rensing C."/>
        </authorList>
    </citation>
    <scope>NUCLEOTIDE SEQUENCE [LARGE SCALE GENOMIC DNA]</scope>
    <source>
        <strain evidence="10 11">Yn1</strain>
    </source>
</reference>
<evidence type="ECO:0000256" key="1">
    <source>
        <dbReference type="ARBA" id="ARBA00001362"/>
    </source>
</evidence>
<evidence type="ECO:0000313" key="10">
    <source>
        <dbReference type="EMBL" id="RCS29680.1"/>
    </source>
</evidence>
<evidence type="ECO:0000256" key="2">
    <source>
        <dbReference type="ARBA" id="ARBA00022670"/>
    </source>
</evidence>